<dbReference type="Gene3D" id="1.20.120.1220">
    <property type="match status" value="1"/>
</dbReference>
<gene>
    <name evidence="1" type="ORF">BCR15_08440</name>
</gene>
<dbReference type="GO" id="GO:0016020">
    <property type="term" value="C:membrane"/>
    <property type="evidence" value="ECO:0007669"/>
    <property type="project" value="InterPro"/>
</dbReference>
<reference evidence="2" key="1">
    <citation type="submission" date="2016-07" db="EMBL/GenBank/DDBJ databases">
        <authorList>
            <person name="Florea S."/>
            <person name="Webb J.S."/>
            <person name="Jaromczyk J."/>
            <person name="Schardl C.L."/>
        </authorList>
    </citation>
    <scope>NUCLEOTIDE SEQUENCE [LARGE SCALE GENOMIC DNA]</scope>
    <source>
        <strain evidence="2">IPBSL-7</strain>
    </source>
</reference>
<evidence type="ECO:0000313" key="2">
    <source>
        <dbReference type="Proteomes" id="UP000093501"/>
    </source>
</evidence>
<accession>A0A1C0AHW8</accession>
<dbReference type="GO" id="GO:0004190">
    <property type="term" value="F:aspartic-type endopeptidase activity"/>
    <property type="evidence" value="ECO:0007669"/>
    <property type="project" value="InterPro"/>
</dbReference>
<dbReference type="InterPro" id="IPR000045">
    <property type="entry name" value="Prepilin_IV_endopep_pep"/>
</dbReference>
<evidence type="ECO:0000313" key="1">
    <source>
        <dbReference type="EMBL" id="OCL31652.1"/>
    </source>
</evidence>
<proteinExistence type="predicted"/>
<name>A0A1C0AHW8_9ACTN</name>
<comment type="caution">
    <text evidence="1">The sequence shown here is derived from an EMBL/GenBank/DDBJ whole genome shotgun (WGS) entry which is preliminary data.</text>
</comment>
<organism evidence="1 2">
    <name type="scientific">Tessaracoccus lapidicaptus</name>
    <dbReference type="NCBI Taxonomy" id="1427523"/>
    <lineage>
        <taxon>Bacteria</taxon>
        <taxon>Bacillati</taxon>
        <taxon>Actinomycetota</taxon>
        <taxon>Actinomycetes</taxon>
        <taxon>Propionibacteriales</taxon>
        <taxon>Propionibacteriaceae</taxon>
        <taxon>Tessaracoccus</taxon>
    </lineage>
</organism>
<protein>
    <submittedName>
        <fullName evidence="1">Uncharacterized protein</fullName>
    </submittedName>
</protein>
<dbReference type="AlphaFoldDB" id="A0A1C0AHW8"/>
<dbReference type="Pfam" id="PF01478">
    <property type="entry name" value="Peptidase_A24"/>
    <property type="match status" value="1"/>
</dbReference>
<dbReference type="Proteomes" id="UP000093501">
    <property type="component" value="Unassembled WGS sequence"/>
</dbReference>
<dbReference type="EMBL" id="MBQD01000025">
    <property type="protein sequence ID" value="OCL31652.1"/>
    <property type="molecule type" value="Genomic_DNA"/>
</dbReference>
<dbReference type="RefSeq" id="WP_068752428.1">
    <property type="nucleotide sequence ID" value="NZ_LR214441.1"/>
</dbReference>
<sequence>MVWIAAIGVGILAAVVMAVVVPRVRIDDDEEAPDFAALVSRRSVLGVGVLGVAVAQVLWVQPTWTWWLWVPYLGVGAAMAYVDWRTTFLPRLMNNLALGLMAVGGVAVGIADWRALVGAVVGALAAYGLLYAAWRLSPGLGFGDVRLALLIGAVAGQSGASMWALSLFLGTALGAVHAVVHAVWARRGEGRPTYFPYGPALWLGPVAAAVWMAAL</sequence>
<keyword evidence="2" id="KW-1185">Reference proteome</keyword>